<organism evidence="2 3">
    <name type="scientific">Solanum bulbocastanum</name>
    <name type="common">Wild potato</name>
    <dbReference type="NCBI Taxonomy" id="147425"/>
    <lineage>
        <taxon>Eukaryota</taxon>
        <taxon>Viridiplantae</taxon>
        <taxon>Streptophyta</taxon>
        <taxon>Embryophyta</taxon>
        <taxon>Tracheophyta</taxon>
        <taxon>Spermatophyta</taxon>
        <taxon>Magnoliopsida</taxon>
        <taxon>eudicotyledons</taxon>
        <taxon>Gunneridae</taxon>
        <taxon>Pentapetalae</taxon>
        <taxon>asterids</taxon>
        <taxon>lamiids</taxon>
        <taxon>Solanales</taxon>
        <taxon>Solanaceae</taxon>
        <taxon>Solanoideae</taxon>
        <taxon>Solaneae</taxon>
        <taxon>Solanum</taxon>
    </lineage>
</organism>
<keyword evidence="1" id="KW-1133">Transmembrane helix</keyword>
<comment type="caution">
    <text evidence="2">The sequence shown here is derived from an EMBL/GenBank/DDBJ whole genome shotgun (WGS) entry which is preliminary data.</text>
</comment>
<dbReference type="Proteomes" id="UP001371456">
    <property type="component" value="Unassembled WGS sequence"/>
</dbReference>
<accession>A0AAN8U3C4</accession>
<evidence type="ECO:0000313" key="2">
    <source>
        <dbReference type="EMBL" id="KAK6797794.1"/>
    </source>
</evidence>
<keyword evidence="1" id="KW-0472">Membrane</keyword>
<proteinExistence type="predicted"/>
<reference evidence="2 3" key="1">
    <citation type="submission" date="2024-02" db="EMBL/GenBank/DDBJ databases">
        <title>de novo genome assembly of Solanum bulbocastanum strain 11H21.</title>
        <authorList>
            <person name="Hosaka A.J."/>
        </authorList>
    </citation>
    <scope>NUCLEOTIDE SEQUENCE [LARGE SCALE GENOMIC DNA]</scope>
    <source>
        <tissue evidence="2">Young leaves</tissue>
    </source>
</reference>
<keyword evidence="3" id="KW-1185">Reference proteome</keyword>
<evidence type="ECO:0000313" key="3">
    <source>
        <dbReference type="Proteomes" id="UP001371456"/>
    </source>
</evidence>
<name>A0AAN8U3C4_SOLBU</name>
<gene>
    <name evidence="2" type="ORF">RDI58_005496</name>
</gene>
<protein>
    <submittedName>
        <fullName evidence="2">Uncharacterized protein</fullName>
    </submittedName>
</protein>
<feature type="transmembrane region" description="Helical" evidence="1">
    <location>
        <begin position="58"/>
        <end position="81"/>
    </location>
</feature>
<keyword evidence="1" id="KW-0812">Transmembrane</keyword>
<evidence type="ECO:0000256" key="1">
    <source>
        <dbReference type="SAM" id="Phobius"/>
    </source>
</evidence>
<dbReference type="AlphaFoldDB" id="A0AAN8U3C4"/>
<sequence length="90" mass="10143">MRVEGEYHSVLLLLNYGAAFICMGIESEVNEKAAMPDQQDYTMVCANTKTNSRSHIGLLTLVQQWLLLLLYFVELIIPIPIDFSINPNGL</sequence>
<dbReference type="EMBL" id="JBANQN010000002">
    <property type="protein sequence ID" value="KAK6797794.1"/>
    <property type="molecule type" value="Genomic_DNA"/>
</dbReference>